<feature type="non-terminal residue" evidence="2">
    <location>
        <position position="1"/>
    </location>
</feature>
<dbReference type="PANTHER" id="PTHR12147">
    <property type="entry name" value="METALLOPEPTIDASE M28 FAMILY MEMBER"/>
    <property type="match status" value="1"/>
</dbReference>
<evidence type="ECO:0000259" key="1">
    <source>
        <dbReference type="Pfam" id="PF04389"/>
    </source>
</evidence>
<name>X0V6M8_9ZZZZ</name>
<dbReference type="Gene3D" id="3.40.630.10">
    <property type="entry name" value="Zn peptidases"/>
    <property type="match status" value="1"/>
</dbReference>
<dbReference type="Pfam" id="PF04389">
    <property type="entry name" value="Peptidase_M28"/>
    <property type="match status" value="1"/>
</dbReference>
<gene>
    <name evidence="2" type="ORF">S01H1_28306</name>
</gene>
<dbReference type="EMBL" id="BARS01017294">
    <property type="protein sequence ID" value="GAF96300.1"/>
    <property type="molecule type" value="Genomic_DNA"/>
</dbReference>
<evidence type="ECO:0000313" key="2">
    <source>
        <dbReference type="EMBL" id="GAF96300.1"/>
    </source>
</evidence>
<dbReference type="InterPro" id="IPR007484">
    <property type="entry name" value="Peptidase_M28"/>
</dbReference>
<sequence>LKMPGKSYTGPLPPLTSAQISLRDELRRDVETLAGQIGQRNIWNHQNLTAAADFLETSLTEAGYKVRRQNYLVENLICCNLEAEITAAEQPEQIVIIGAHYDTVYGSPGANDNGSAVAATLALARHFAGKKTDRTLRFVFFANEEPPFFQTGQMGSMAYAKSCREKEENIIAMLSLETIGYYTDQPNSQKYPFPLSLFYPSTGNFIGFVSNTSSRKLLHTAIASFRKNCKFPSQGGSLPEIVPGINWSDHASFWHYNYPAIMLTDTAIFRYPHYHCPE</sequence>
<accession>X0V6M8</accession>
<reference evidence="2" key="1">
    <citation type="journal article" date="2014" name="Front. Microbiol.">
        <title>High frequency of phylogenetically diverse reductive dehalogenase-homologous genes in deep subseafloor sedimentary metagenomes.</title>
        <authorList>
            <person name="Kawai M."/>
            <person name="Futagami T."/>
            <person name="Toyoda A."/>
            <person name="Takaki Y."/>
            <person name="Nishi S."/>
            <person name="Hori S."/>
            <person name="Arai W."/>
            <person name="Tsubouchi T."/>
            <person name="Morono Y."/>
            <person name="Uchiyama I."/>
            <person name="Ito T."/>
            <person name="Fujiyama A."/>
            <person name="Inagaki F."/>
            <person name="Takami H."/>
        </authorList>
    </citation>
    <scope>NUCLEOTIDE SEQUENCE</scope>
    <source>
        <strain evidence="2">Expedition CK06-06</strain>
    </source>
</reference>
<dbReference type="PANTHER" id="PTHR12147:SF26">
    <property type="entry name" value="PEPTIDASE M28 DOMAIN-CONTAINING PROTEIN"/>
    <property type="match status" value="1"/>
</dbReference>
<dbReference type="GO" id="GO:0008235">
    <property type="term" value="F:metalloexopeptidase activity"/>
    <property type="evidence" value="ECO:0007669"/>
    <property type="project" value="InterPro"/>
</dbReference>
<protein>
    <recommendedName>
        <fullName evidence="1">Peptidase M28 domain-containing protein</fullName>
    </recommendedName>
</protein>
<proteinExistence type="predicted"/>
<comment type="caution">
    <text evidence="2">The sequence shown here is derived from an EMBL/GenBank/DDBJ whole genome shotgun (WGS) entry which is preliminary data.</text>
</comment>
<organism evidence="2">
    <name type="scientific">marine sediment metagenome</name>
    <dbReference type="NCBI Taxonomy" id="412755"/>
    <lineage>
        <taxon>unclassified sequences</taxon>
        <taxon>metagenomes</taxon>
        <taxon>ecological metagenomes</taxon>
    </lineage>
</organism>
<feature type="non-terminal residue" evidence="2">
    <location>
        <position position="278"/>
    </location>
</feature>
<dbReference type="AlphaFoldDB" id="X0V6M8"/>
<dbReference type="GO" id="GO:0006508">
    <property type="term" value="P:proteolysis"/>
    <property type="evidence" value="ECO:0007669"/>
    <property type="project" value="InterPro"/>
</dbReference>
<dbReference type="InterPro" id="IPR045175">
    <property type="entry name" value="M28_fam"/>
</dbReference>
<dbReference type="SUPFAM" id="SSF53187">
    <property type="entry name" value="Zn-dependent exopeptidases"/>
    <property type="match status" value="1"/>
</dbReference>
<feature type="domain" description="Peptidase M28" evidence="1">
    <location>
        <begin position="82"/>
        <end position="275"/>
    </location>
</feature>